<evidence type="ECO:0000259" key="12">
    <source>
        <dbReference type="Pfam" id="PF03908"/>
    </source>
</evidence>
<evidence type="ECO:0000256" key="10">
    <source>
        <dbReference type="SAM" id="Coils"/>
    </source>
</evidence>
<keyword evidence="3 11" id="KW-0812">Transmembrane</keyword>
<keyword evidence="6 11" id="KW-1133">Transmembrane helix</keyword>
<organism evidence="13 14">
    <name type="scientific">Puccinia triticina</name>
    <dbReference type="NCBI Taxonomy" id="208348"/>
    <lineage>
        <taxon>Eukaryota</taxon>
        <taxon>Fungi</taxon>
        <taxon>Dikarya</taxon>
        <taxon>Basidiomycota</taxon>
        <taxon>Pucciniomycotina</taxon>
        <taxon>Pucciniomycetes</taxon>
        <taxon>Pucciniales</taxon>
        <taxon>Pucciniaceae</taxon>
        <taxon>Puccinia</taxon>
    </lineage>
</organism>
<evidence type="ECO:0000256" key="7">
    <source>
        <dbReference type="ARBA" id="ARBA00023054"/>
    </source>
</evidence>
<feature type="domain" description="Sec20 C-terminal" evidence="12">
    <location>
        <begin position="140"/>
        <end position="230"/>
    </location>
</feature>
<keyword evidence="7 10" id="KW-0175">Coiled coil</keyword>
<feature type="coiled-coil region" evidence="10">
    <location>
        <begin position="45"/>
        <end position="79"/>
    </location>
</feature>
<dbReference type="GeneID" id="77812071"/>
<dbReference type="RefSeq" id="XP_053022384.1">
    <property type="nucleotide sequence ID" value="XM_053171176.1"/>
</dbReference>
<dbReference type="Proteomes" id="UP001164743">
    <property type="component" value="Chromosome 7A"/>
</dbReference>
<evidence type="ECO:0000256" key="1">
    <source>
        <dbReference type="ARBA" id="ARBA00004163"/>
    </source>
</evidence>
<dbReference type="InterPro" id="IPR056173">
    <property type="entry name" value="Sec20_C"/>
</dbReference>
<evidence type="ECO:0000256" key="11">
    <source>
        <dbReference type="SAM" id="Phobius"/>
    </source>
</evidence>
<evidence type="ECO:0000256" key="5">
    <source>
        <dbReference type="ARBA" id="ARBA00022892"/>
    </source>
</evidence>
<evidence type="ECO:0000256" key="2">
    <source>
        <dbReference type="ARBA" id="ARBA00022448"/>
    </source>
</evidence>
<keyword evidence="8 11" id="KW-0472">Membrane</keyword>
<accession>A0ABY7CQA2</accession>
<gene>
    <name evidence="13" type="ORF">PtA15_7A558</name>
</gene>
<keyword evidence="14" id="KW-1185">Reference proteome</keyword>
<comment type="similarity">
    <text evidence="9">Belongs to the SEC20 family.</text>
</comment>
<protein>
    <recommendedName>
        <fullName evidence="12">Sec20 C-terminal domain-containing protein</fullName>
    </recommendedName>
</protein>
<evidence type="ECO:0000313" key="13">
    <source>
        <dbReference type="EMBL" id="WAQ86829.1"/>
    </source>
</evidence>
<name>A0ABY7CQA2_9BASI</name>
<evidence type="ECO:0000313" key="14">
    <source>
        <dbReference type="Proteomes" id="UP001164743"/>
    </source>
</evidence>
<keyword evidence="4" id="KW-0256">Endoplasmic reticulum</keyword>
<evidence type="ECO:0000256" key="6">
    <source>
        <dbReference type="ARBA" id="ARBA00022989"/>
    </source>
</evidence>
<dbReference type="PANTHER" id="PTHR12825:SF0">
    <property type="entry name" value="VESICLE TRANSPORT PROTEIN SEC20"/>
    <property type="match status" value="1"/>
</dbReference>
<reference evidence="13" key="1">
    <citation type="submission" date="2022-10" db="EMBL/GenBank/DDBJ databases">
        <title>Puccinia triticina Genome sequencing and assembly.</title>
        <authorList>
            <person name="Li C."/>
        </authorList>
    </citation>
    <scope>NUCLEOTIDE SEQUENCE</scope>
    <source>
        <strain evidence="13">Pt15</strain>
    </source>
</reference>
<dbReference type="InterPro" id="IPR005606">
    <property type="entry name" value="Sec20"/>
</dbReference>
<dbReference type="Pfam" id="PF03908">
    <property type="entry name" value="Sec20"/>
    <property type="match status" value="1"/>
</dbReference>
<evidence type="ECO:0000256" key="3">
    <source>
        <dbReference type="ARBA" id="ARBA00022692"/>
    </source>
</evidence>
<keyword evidence="5" id="KW-0931">ER-Golgi transport</keyword>
<comment type="subcellular location">
    <subcellularLocation>
        <location evidence="1">Endoplasmic reticulum membrane</location>
        <topology evidence="1">Single-pass type IV membrane protein</topology>
    </subcellularLocation>
</comment>
<sequence>MAERLPGELSELLKDIRAALDRLDAGQLTQLKTHTQTTGDFNAITSEIKQELSRIDSQLDELELLADEAEDEASRTHALAIVEDHRNQATRLRGSFRAISLDVKRALSNSTLESARAELLSGATPKAARSSNTQDALISASSDVTQSLRNTLEIMRQELDRSVMSTHLLEQQTATLQLTSDQYLSFGELMKTSRALISSLQRADLLDRILLTGALAFFVLVCLYIIKKRILDRGVSLLSTLLSPLSRTTAKIISTNEQAAVALSSTGQQDELVSAAAAAAAAAATASAVAFLPSLASPDLPPPVIEPPLTSTPANPSVPEIPEIELLHEEL</sequence>
<dbReference type="PANTHER" id="PTHR12825">
    <property type="entry name" value="BNIP1-RELATED"/>
    <property type="match status" value="1"/>
</dbReference>
<feature type="transmembrane region" description="Helical" evidence="11">
    <location>
        <begin position="209"/>
        <end position="226"/>
    </location>
</feature>
<evidence type="ECO:0000256" key="9">
    <source>
        <dbReference type="ARBA" id="ARBA00037934"/>
    </source>
</evidence>
<dbReference type="EMBL" id="CP110427">
    <property type="protein sequence ID" value="WAQ86829.1"/>
    <property type="molecule type" value="Genomic_DNA"/>
</dbReference>
<keyword evidence="2" id="KW-0813">Transport</keyword>
<evidence type="ECO:0000256" key="4">
    <source>
        <dbReference type="ARBA" id="ARBA00022824"/>
    </source>
</evidence>
<proteinExistence type="inferred from homology"/>
<evidence type="ECO:0000256" key="8">
    <source>
        <dbReference type="ARBA" id="ARBA00023136"/>
    </source>
</evidence>